<evidence type="ECO:0000313" key="3">
    <source>
        <dbReference type="Proteomes" id="UP000092993"/>
    </source>
</evidence>
<reference evidence="2 3" key="1">
    <citation type="submission" date="2016-03" db="EMBL/GenBank/DDBJ databases">
        <title>Whole genome sequencing of Grifola frondosa 9006-11.</title>
        <authorList>
            <person name="Min B."/>
            <person name="Park H."/>
            <person name="Kim J.-G."/>
            <person name="Cho H."/>
            <person name="Oh Y.-L."/>
            <person name="Kong W.-S."/>
            <person name="Choi I.-G."/>
        </authorList>
    </citation>
    <scope>NUCLEOTIDE SEQUENCE [LARGE SCALE GENOMIC DNA]</scope>
    <source>
        <strain evidence="2 3">9006-11</strain>
    </source>
</reference>
<organism evidence="2 3">
    <name type="scientific">Grifola frondosa</name>
    <name type="common">Maitake</name>
    <name type="synonym">Polyporus frondosus</name>
    <dbReference type="NCBI Taxonomy" id="5627"/>
    <lineage>
        <taxon>Eukaryota</taxon>
        <taxon>Fungi</taxon>
        <taxon>Dikarya</taxon>
        <taxon>Basidiomycota</taxon>
        <taxon>Agaricomycotina</taxon>
        <taxon>Agaricomycetes</taxon>
        <taxon>Polyporales</taxon>
        <taxon>Grifolaceae</taxon>
        <taxon>Grifola</taxon>
    </lineage>
</organism>
<evidence type="ECO:0000256" key="1">
    <source>
        <dbReference type="SAM" id="SignalP"/>
    </source>
</evidence>
<keyword evidence="1" id="KW-0732">Signal</keyword>
<dbReference type="AlphaFoldDB" id="A0A1C7LYN6"/>
<feature type="signal peptide" evidence="1">
    <location>
        <begin position="1"/>
        <end position="21"/>
    </location>
</feature>
<dbReference type="PROSITE" id="PS51257">
    <property type="entry name" value="PROKAR_LIPOPROTEIN"/>
    <property type="match status" value="1"/>
</dbReference>
<sequence length="78" mass="8485">MLGKLTLPVARLIILPASCGSLTSCIDRSERKWEPPLAAILSVVCILSVMRQAARGELDAITCDWWSEQPCMQAAVIS</sequence>
<name>A0A1C7LYN6_GRIFR</name>
<gene>
    <name evidence="2" type="ORF">A0H81_10264</name>
</gene>
<dbReference type="Proteomes" id="UP000092993">
    <property type="component" value="Unassembled WGS sequence"/>
</dbReference>
<dbReference type="EMBL" id="LUGG01000015">
    <property type="protein sequence ID" value="OBZ69568.1"/>
    <property type="molecule type" value="Genomic_DNA"/>
</dbReference>
<keyword evidence="3" id="KW-1185">Reference proteome</keyword>
<evidence type="ECO:0000313" key="2">
    <source>
        <dbReference type="EMBL" id="OBZ69568.1"/>
    </source>
</evidence>
<feature type="chain" id="PRO_5008888844" evidence="1">
    <location>
        <begin position="22"/>
        <end position="78"/>
    </location>
</feature>
<accession>A0A1C7LYN6</accession>
<protein>
    <submittedName>
        <fullName evidence="2">Uncharacterized protein</fullName>
    </submittedName>
</protein>
<comment type="caution">
    <text evidence="2">The sequence shown here is derived from an EMBL/GenBank/DDBJ whole genome shotgun (WGS) entry which is preliminary data.</text>
</comment>
<proteinExistence type="predicted"/>